<dbReference type="InterPro" id="IPR011990">
    <property type="entry name" value="TPR-like_helical_dom_sf"/>
</dbReference>
<dbReference type="PANTHER" id="PTHR47939:SF13">
    <property type="entry name" value="OS03G0201400 PROTEIN"/>
    <property type="match status" value="1"/>
</dbReference>
<evidence type="ECO:0000256" key="1">
    <source>
        <dbReference type="ARBA" id="ARBA00007626"/>
    </source>
</evidence>
<feature type="repeat" description="PPR" evidence="3">
    <location>
        <begin position="351"/>
        <end position="385"/>
    </location>
</feature>
<dbReference type="Gene3D" id="1.25.40.10">
    <property type="entry name" value="Tetratricopeptide repeat domain"/>
    <property type="match status" value="4"/>
</dbReference>
<evidence type="ECO:0000313" key="6">
    <source>
        <dbReference type="Proteomes" id="UP000797356"/>
    </source>
</evidence>
<feature type="repeat" description="PPR" evidence="3">
    <location>
        <begin position="457"/>
        <end position="491"/>
    </location>
</feature>
<feature type="repeat" description="PPR" evidence="3">
    <location>
        <begin position="104"/>
        <end position="138"/>
    </location>
</feature>
<dbReference type="EMBL" id="CM017874">
    <property type="protein sequence ID" value="KAG1334309.1"/>
    <property type="molecule type" value="Genomic_DNA"/>
</dbReference>
<evidence type="ECO:0000256" key="4">
    <source>
        <dbReference type="SAM" id="MobiDB-lite"/>
    </source>
</evidence>
<feature type="repeat" description="PPR" evidence="3">
    <location>
        <begin position="281"/>
        <end position="315"/>
    </location>
</feature>
<keyword evidence="2" id="KW-0677">Repeat</keyword>
<evidence type="ECO:0000313" key="5">
    <source>
        <dbReference type="EMBL" id="KAG1334309.1"/>
    </source>
</evidence>
<sequence>MLLRAPSYPNVLHHHLLSRLHLATATATSTAAAGPASDASDLWIAKAIATAFLLSPSTASSGLAPFLPALSPSVAFVAVRRLPTAESSLGLFQVTRLAFGVAHSATAYRFLVARLVGSGLHEAALKMFDQMASDGHSPDGPCLEFFANSFAEAGHLDAALKLLARASEFNCRVRGYTFNKLMSLLVGRNRVQDAIFSFREQLASQFFTPDTCSFNIIIKGLCRLGDIEGAFKFFKEMRDFGCTPDTVTHNILVDGLCQTKQVDRGHEMLRRIQSDGLCVPNVVTYTSVISGYCKLSKMEEAFEVFSEMIGLGIRPSRVTYNVLIDGFGKAGDMPSAVSVYERMMVCGCPPDVVTFTSLIGGYSRSEKLDDASRLWNEMGQRGIRPNAYTFAIVISSLCKKNRISEASHFLKELSERRDIVPHAFIYNFVIDGLCKVGNLDEANMLLLEMVEKRCSPDKFTFTSLIIGHCMRGRMVEAIGLFRKMVAIGCAPDSVTVSSLVSCLLKAGLPNEVNHIMLIASGRDLGLDISSSKESPSSSGQNPDISVAM</sequence>
<dbReference type="OrthoDB" id="185373at2759"/>
<feature type="repeat" description="PPR" evidence="3">
    <location>
        <begin position="245"/>
        <end position="279"/>
    </location>
</feature>
<feature type="region of interest" description="Disordered" evidence="4">
    <location>
        <begin position="529"/>
        <end position="548"/>
    </location>
</feature>
<dbReference type="Pfam" id="PF01535">
    <property type="entry name" value="PPR"/>
    <property type="match status" value="1"/>
</dbReference>
<dbReference type="NCBIfam" id="TIGR00756">
    <property type="entry name" value="PPR"/>
    <property type="match status" value="9"/>
</dbReference>
<gene>
    <name evidence="5" type="ORF">COCNU_03G004280</name>
</gene>
<dbReference type="PANTHER" id="PTHR47939">
    <property type="entry name" value="MEMBRANE-ASSOCIATED SALT-INDUCIBLE PROTEIN-LIKE"/>
    <property type="match status" value="1"/>
</dbReference>
<proteinExistence type="inferred from homology"/>
<evidence type="ECO:0000256" key="2">
    <source>
        <dbReference type="ARBA" id="ARBA00022737"/>
    </source>
</evidence>
<dbReference type="PROSITE" id="PS51375">
    <property type="entry name" value="PPR"/>
    <property type="match status" value="9"/>
</dbReference>
<feature type="repeat" description="PPR" evidence="3">
    <location>
        <begin position="210"/>
        <end position="244"/>
    </location>
</feature>
<name>A0A8K0I2G6_COCNU</name>
<reference evidence="5" key="1">
    <citation type="journal article" date="2017" name="Gigascience">
        <title>The genome draft of coconut (Cocos nucifera).</title>
        <authorList>
            <person name="Xiao Y."/>
            <person name="Xu P."/>
            <person name="Fan H."/>
            <person name="Baudouin L."/>
            <person name="Xia W."/>
            <person name="Bocs S."/>
            <person name="Xu J."/>
            <person name="Li Q."/>
            <person name="Guo A."/>
            <person name="Zhou L."/>
            <person name="Li J."/>
            <person name="Wu Y."/>
            <person name="Ma Z."/>
            <person name="Armero A."/>
            <person name="Issali A.E."/>
            <person name="Liu N."/>
            <person name="Peng M."/>
            <person name="Yang Y."/>
        </authorList>
    </citation>
    <scope>NUCLEOTIDE SEQUENCE</scope>
    <source>
        <tissue evidence="5">Spear leaf of Hainan Tall coconut</tissue>
    </source>
</reference>
<dbReference type="AlphaFoldDB" id="A0A8K0I2G6"/>
<feature type="compositionally biased region" description="Low complexity" evidence="4">
    <location>
        <begin position="529"/>
        <end position="538"/>
    </location>
</feature>
<feature type="repeat" description="PPR" evidence="3">
    <location>
        <begin position="316"/>
        <end position="350"/>
    </location>
</feature>
<protein>
    <submittedName>
        <fullName evidence="5">Pentatricopeptide repeat-containing protein</fullName>
    </submittedName>
</protein>
<feature type="compositionally biased region" description="Polar residues" evidence="4">
    <location>
        <begin position="539"/>
        <end position="548"/>
    </location>
</feature>
<dbReference type="InterPro" id="IPR002885">
    <property type="entry name" value="PPR_rpt"/>
</dbReference>
<accession>A0A8K0I2G6</accession>
<evidence type="ECO:0000256" key="3">
    <source>
        <dbReference type="PROSITE-ProRule" id="PRU00708"/>
    </source>
</evidence>
<dbReference type="Pfam" id="PF13041">
    <property type="entry name" value="PPR_2"/>
    <property type="match status" value="4"/>
</dbReference>
<comment type="caution">
    <text evidence="5">The sequence shown here is derived from an EMBL/GenBank/DDBJ whole genome shotgun (WGS) entry which is preliminary data.</text>
</comment>
<dbReference type="Proteomes" id="UP000797356">
    <property type="component" value="Chromosome 3"/>
</dbReference>
<dbReference type="InterPro" id="IPR050667">
    <property type="entry name" value="PPR-containing_protein"/>
</dbReference>
<keyword evidence="6" id="KW-1185">Reference proteome</keyword>
<dbReference type="SUPFAM" id="SSF81901">
    <property type="entry name" value="HCP-like"/>
    <property type="match status" value="1"/>
</dbReference>
<reference evidence="5" key="2">
    <citation type="submission" date="2019-07" db="EMBL/GenBank/DDBJ databases">
        <authorList>
            <person name="Yang Y."/>
            <person name="Bocs S."/>
            <person name="Baudouin L."/>
        </authorList>
    </citation>
    <scope>NUCLEOTIDE SEQUENCE</scope>
    <source>
        <tissue evidence="5">Spear leaf of Hainan Tall coconut</tissue>
    </source>
</reference>
<comment type="similarity">
    <text evidence="1">Belongs to the PPR family. P subfamily.</text>
</comment>
<organism evidence="5 6">
    <name type="scientific">Cocos nucifera</name>
    <name type="common">Coconut palm</name>
    <dbReference type="NCBI Taxonomy" id="13894"/>
    <lineage>
        <taxon>Eukaryota</taxon>
        <taxon>Viridiplantae</taxon>
        <taxon>Streptophyta</taxon>
        <taxon>Embryophyta</taxon>
        <taxon>Tracheophyta</taxon>
        <taxon>Spermatophyta</taxon>
        <taxon>Magnoliopsida</taxon>
        <taxon>Liliopsida</taxon>
        <taxon>Arecaceae</taxon>
        <taxon>Arecoideae</taxon>
        <taxon>Cocoseae</taxon>
        <taxon>Attaleinae</taxon>
        <taxon>Cocos</taxon>
    </lineage>
</organism>
<feature type="repeat" description="PPR" evidence="3">
    <location>
        <begin position="422"/>
        <end position="456"/>
    </location>
</feature>
<feature type="repeat" description="PPR" evidence="3">
    <location>
        <begin position="386"/>
        <end position="421"/>
    </location>
</feature>